<feature type="compositionally biased region" description="Polar residues" evidence="1">
    <location>
        <begin position="267"/>
        <end position="283"/>
    </location>
</feature>
<evidence type="ECO:0000313" key="5">
    <source>
        <dbReference type="Proteomes" id="UP000297245"/>
    </source>
</evidence>
<feature type="domain" description="DUF6534" evidence="3">
    <location>
        <begin position="168"/>
        <end position="257"/>
    </location>
</feature>
<dbReference type="Pfam" id="PF20152">
    <property type="entry name" value="DUF6534"/>
    <property type="match status" value="1"/>
</dbReference>
<keyword evidence="2" id="KW-0812">Transmembrane</keyword>
<dbReference type="PANTHER" id="PTHR40465:SF1">
    <property type="entry name" value="DUF6534 DOMAIN-CONTAINING PROTEIN"/>
    <property type="match status" value="1"/>
</dbReference>
<dbReference type="EMBL" id="ML179107">
    <property type="protein sequence ID" value="THV00192.1"/>
    <property type="molecule type" value="Genomic_DNA"/>
</dbReference>
<dbReference type="InterPro" id="IPR045339">
    <property type="entry name" value="DUF6534"/>
</dbReference>
<feature type="region of interest" description="Disordered" evidence="1">
    <location>
        <begin position="261"/>
        <end position="290"/>
    </location>
</feature>
<name>A0A4S8MCY2_DENBC</name>
<sequence>MSSSTPTFDLTIGAIVVSTFFSFLTMGIIVTVACQYYFTYPKDPLVFKGLVTSVLALSIMDTVADGYWCYDWTVHHYMDPTILAIIPVSLIVEFFCIGASTLIVQMFFAWRVWNVSHKRNWMIPAFICTMSLLSLCIILYGMSIWANDRAMAHVGNVLPAGYAWLAGSVVADISISASMIYYLSLKFKAQHIIPASQSIFNRIITRTIQANLLSLVSQVTTFILFKANVGFYFVFNDFMITKTYAFSLIMSLNMRSSGSKSTGSSSNAPSIPLSNISFPNKQPRQGDPKGITVHRTVDVAHDKSWQASNSHLELV</sequence>
<protein>
    <recommendedName>
        <fullName evidence="3">DUF6534 domain-containing protein</fullName>
    </recommendedName>
</protein>
<accession>A0A4S8MCY2</accession>
<feature type="transmembrane region" description="Helical" evidence="2">
    <location>
        <begin position="162"/>
        <end position="183"/>
    </location>
</feature>
<dbReference type="OrthoDB" id="2535105at2759"/>
<feature type="transmembrane region" description="Helical" evidence="2">
    <location>
        <begin position="203"/>
        <end position="225"/>
    </location>
</feature>
<feature type="transmembrane region" description="Helical" evidence="2">
    <location>
        <begin position="12"/>
        <end position="38"/>
    </location>
</feature>
<evidence type="ECO:0000256" key="1">
    <source>
        <dbReference type="SAM" id="MobiDB-lite"/>
    </source>
</evidence>
<evidence type="ECO:0000259" key="3">
    <source>
        <dbReference type="Pfam" id="PF20152"/>
    </source>
</evidence>
<keyword evidence="5" id="KW-1185">Reference proteome</keyword>
<organism evidence="4 5">
    <name type="scientific">Dendrothele bispora (strain CBS 962.96)</name>
    <dbReference type="NCBI Taxonomy" id="1314807"/>
    <lineage>
        <taxon>Eukaryota</taxon>
        <taxon>Fungi</taxon>
        <taxon>Dikarya</taxon>
        <taxon>Basidiomycota</taxon>
        <taxon>Agaricomycotina</taxon>
        <taxon>Agaricomycetes</taxon>
        <taxon>Agaricomycetidae</taxon>
        <taxon>Agaricales</taxon>
        <taxon>Agaricales incertae sedis</taxon>
        <taxon>Dendrothele</taxon>
    </lineage>
</organism>
<dbReference type="AlphaFoldDB" id="A0A4S8MCY2"/>
<gene>
    <name evidence="4" type="ORF">K435DRAFT_964136</name>
</gene>
<evidence type="ECO:0000313" key="4">
    <source>
        <dbReference type="EMBL" id="THV00192.1"/>
    </source>
</evidence>
<dbReference type="PANTHER" id="PTHR40465">
    <property type="entry name" value="CHROMOSOME 1, WHOLE GENOME SHOTGUN SEQUENCE"/>
    <property type="match status" value="1"/>
</dbReference>
<dbReference type="Proteomes" id="UP000297245">
    <property type="component" value="Unassembled WGS sequence"/>
</dbReference>
<proteinExistence type="predicted"/>
<feature type="transmembrane region" description="Helical" evidence="2">
    <location>
        <begin position="45"/>
        <end position="64"/>
    </location>
</feature>
<keyword evidence="2" id="KW-1133">Transmembrane helix</keyword>
<evidence type="ECO:0000256" key="2">
    <source>
        <dbReference type="SAM" id="Phobius"/>
    </source>
</evidence>
<keyword evidence="2" id="KW-0472">Membrane</keyword>
<reference evidence="4 5" key="1">
    <citation type="journal article" date="2019" name="Nat. Ecol. Evol.">
        <title>Megaphylogeny resolves global patterns of mushroom evolution.</title>
        <authorList>
            <person name="Varga T."/>
            <person name="Krizsan K."/>
            <person name="Foldi C."/>
            <person name="Dima B."/>
            <person name="Sanchez-Garcia M."/>
            <person name="Sanchez-Ramirez S."/>
            <person name="Szollosi G.J."/>
            <person name="Szarkandi J.G."/>
            <person name="Papp V."/>
            <person name="Albert L."/>
            <person name="Andreopoulos W."/>
            <person name="Angelini C."/>
            <person name="Antonin V."/>
            <person name="Barry K.W."/>
            <person name="Bougher N.L."/>
            <person name="Buchanan P."/>
            <person name="Buyck B."/>
            <person name="Bense V."/>
            <person name="Catcheside P."/>
            <person name="Chovatia M."/>
            <person name="Cooper J."/>
            <person name="Damon W."/>
            <person name="Desjardin D."/>
            <person name="Finy P."/>
            <person name="Geml J."/>
            <person name="Haridas S."/>
            <person name="Hughes K."/>
            <person name="Justo A."/>
            <person name="Karasinski D."/>
            <person name="Kautmanova I."/>
            <person name="Kiss B."/>
            <person name="Kocsube S."/>
            <person name="Kotiranta H."/>
            <person name="LaButti K.M."/>
            <person name="Lechner B.E."/>
            <person name="Liimatainen K."/>
            <person name="Lipzen A."/>
            <person name="Lukacs Z."/>
            <person name="Mihaltcheva S."/>
            <person name="Morgado L.N."/>
            <person name="Niskanen T."/>
            <person name="Noordeloos M.E."/>
            <person name="Ohm R.A."/>
            <person name="Ortiz-Santana B."/>
            <person name="Ovrebo C."/>
            <person name="Racz N."/>
            <person name="Riley R."/>
            <person name="Savchenko A."/>
            <person name="Shiryaev A."/>
            <person name="Soop K."/>
            <person name="Spirin V."/>
            <person name="Szebenyi C."/>
            <person name="Tomsovsky M."/>
            <person name="Tulloss R.E."/>
            <person name="Uehling J."/>
            <person name="Grigoriev I.V."/>
            <person name="Vagvolgyi C."/>
            <person name="Papp T."/>
            <person name="Martin F.M."/>
            <person name="Miettinen O."/>
            <person name="Hibbett D.S."/>
            <person name="Nagy L.G."/>
        </authorList>
    </citation>
    <scope>NUCLEOTIDE SEQUENCE [LARGE SCALE GENOMIC DNA]</scope>
    <source>
        <strain evidence="4 5">CBS 962.96</strain>
    </source>
</reference>
<feature type="transmembrane region" description="Helical" evidence="2">
    <location>
        <begin position="121"/>
        <end position="142"/>
    </location>
</feature>
<feature type="transmembrane region" description="Helical" evidence="2">
    <location>
        <begin position="84"/>
        <end position="109"/>
    </location>
</feature>